<dbReference type="GO" id="GO:0005886">
    <property type="term" value="C:plasma membrane"/>
    <property type="evidence" value="ECO:0007669"/>
    <property type="project" value="TreeGrafter"/>
</dbReference>
<feature type="transmembrane region" description="Helical" evidence="8">
    <location>
        <begin position="743"/>
        <end position="765"/>
    </location>
</feature>
<dbReference type="Pfam" id="PF19055">
    <property type="entry name" value="ABC2_membrane_7"/>
    <property type="match status" value="1"/>
</dbReference>
<protein>
    <submittedName>
        <fullName evidence="10">ATP-binding cassette transporter sub-family G member 5</fullName>
    </submittedName>
</protein>
<keyword evidence="5 8" id="KW-1133">Transmembrane helix</keyword>
<dbReference type="InterPro" id="IPR050352">
    <property type="entry name" value="ABCG_transporters"/>
</dbReference>
<evidence type="ECO:0000256" key="7">
    <source>
        <dbReference type="SAM" id="MobiDB-lite"/>
    </source>
</evidence>
<comment type="subcellular location">
    <subcellularLocation>
        <location evidence="1">Membrane</location>
        <topology evidence="1">Multi-pass membrane protein</topology>
    </subcellularLocation>
</comment>
<evidence type="ECO:0000313" key="10">
    <source>
        <dbReference type="EMBL" id="QAV55728.1"/>
    </source>
</evidence>
<dbReference type="InterPro" id="IPR003439">
    <property type="entry name" value="ABC_transporter-like_ATP-bd"/>
</dbReference>
<feature type="region of interest" description="Disordered" evidence="7">
    <location>
        <begin position="283"/>
        <end position="318"/>
    </location>
</feature>
<feature type="transmembrane region" description="Helical" evidence="8">
    <location>
        <begin position="663"/>
        <end position="684"/>
    </location>
</feature>
<keyword evidence="10" id="KW-0067">ATP-binding</keyword>
<feature type="transmembrane region" description="Helical" evidence="8">
    <location>
        <begin position="926"/>
        <end position="946"/>
    </location>
</feature>
<evidence type="ECO:0000259" key="9">
    <source>
        <dbReference type="PROSITE" id="PS50893"/>
    </source>
</evidence>
<proteinExistence type="evidence at transcript level"/>
<dbReference type="PROSITE" id="PS50893">
    <property type="entry name" value="ABC_TRANSPORTER_2"/>
    <property type="match status" value="1"/>
</dbReference>
<accession>A0A481P075</accession>
<dbReference type="InterPro" id="IPR027417">
    <property type="entry name" value="P-loop_NTPase"/>
</dbReference>
<keyword evidence="4 8" id="KW-0812">Transmembrane</keyword>
<organism evidence="10">
    <name type="scientific">Sogatella furcifera</name>
    <name type="common">White-backed planthopper</name>
    <dbReference type="NCBI Taxonomy" id="113103"/>
    <lineage>
        <taxon>Eukaryota</taxon>
        <taxon>Metazoa</taxon>
        <taxon>Ecdysozoa</taxon>
        <taxon>Arthropoda</taxon>
        <taxon>Hexapoda</taxon>
        <taxon>Insecta</taxon>
        <taxon>Pterygota</taxon>
        <taxon>Neoptera</taxon>
        <taxon>Paraneoptera</taxon>
        <taxon>Hemiptera</taxon>
        <taxon>Auchenorrhyncha</taxon>
        <taxon>Fulgoroidea</taxon>
        <taxon>Delphacidae</taxon>
        <taxon>Delphacinae</taxon>
        <taxon>Sogatella</taxon>
    </lineage>
</organism>
<evidence type="ECO:0000256" key="8">
    <source>
        <dbReference type="SAM" id="Phobius"/>
    </source>
</evidence>
<name>A0A481P075_SOGFU</name>
<sequence length="967" mass="106144">MVGRQQRDMERRYSIAEVPSELSGMPPPGLMPSASEDLHAWSIYRQNLNSDFTDSALGSSEKSPLPYGNFQLRESTVQSILSHPRYGPKSALGSNMYTYLKFGLPRVFPPNGGRGGRDGSSGYDSSDDGMGHGHGHGTASRTGRPGHGARTRHASQQHLQAPSGYYLRARSDPDFRNTPYHGPSMPLRQQMPGGPPPHHMGGAGGAPPGARGKSVSEANLLAPEVMLRHNVAPHEHRRSVHDLRGAAIAYSELGAAPHVLVHPARHGGRPASVAVVGHHPLAHHHGSHSVLDGGGGGGAPPSMLGMPPPSSRASHSVHPPPPGMSFQVHRGEAFGGQYPHLQVRGLDVDGKNNEPLLQSVSFEAKAGEILAVMATQVDEGRAILDVLSGTRRARTVHIVLNGQSIGQRVLRRRVAYVRSDCTLAGSLSVSQTLAFYSRLRRPPLGPTKVSSTDQMDLLIEELGLNQVLDTKVASLTDSEAQRLSLACHLVSDAEILLLDRPTRSMDIFDTFFLVEFLRQWAGGSSTGGLVGRIVVLTIQPPTYEIFTMVSRVLLLSGGRMMYSGRRRDMLPYFSAADYPCPAFKNPSDYYLDLVTLDDLSAEAMLESSQRIEQLAELFRRRQEPLSDPGPPQALPGKTRTANVCSQTVALLMRQLVYSQPTSLTNWLTHVLLAAILSLIVGAIFWDVPKSDPQLLYADRMGFHYTMMCVASLPILLMLTLNDARSSERAASQMDIRDGLYSKLIFIIITALISFPAVLFVWLAYIIPAYAMTSLYNQGSQAPNGFHIYISTMLVHMMCLYYILRLVTQIFHSRRTSAIISGLVLFIFSLVSGYPIYLPDVPNWQSNYFGLVSPVRWSMPGLLAREYSGVTLAAIASQMICNNRQVQQQDIIVQLPCPIPNGTAALSFYGLSPKSSVPFNWTHIVPYWPPVIIALVMAVLHIAIFLFRSPTPAWKKEDKLKRYIYHPH</sequence>
<dbReference type="EMBL" id="MH481841">
    <property type="protein sequence ID" value="QAV55728.1"/>
    <property type="molecule type" value="mRNA"/>
</dbReference>
<evidence type="ECO:0000256" key="3">
    <source>
        <dbReference type="ARBA" id="ARBA00022448"/>
    </source>
</evidence>
<dbReference type="PANTHER" id="PTHR48041">
    <property type="entry name" value="ABC TRANSPORTER G FAMILY MEMBER 28"/>
    <property type="match status" value="1"/>
</dbReference>
<dbReference type="Gene3D" id="3.40.50.300">
    <property type="entry name" value="P-loop containing nucleotide triphosphate hydrolases"/>
    <property type="match status" value="1"/>
</dbReference>
<feature type="region of interest" description="Disordered" evidence="7">
    <location>
        <begin position="110"/>
        <end position="214"/>
    </location>
</feature>
<evidence type="ECO:0000256" key="6">
    <source>
        <dbReference type="ARBA" id="ARBA00023136"/>
    </source>
</evidence>
<dbReference type="GO" id="GO:0016887">
    <property type="term" value="F:ATP hydrolysis activity"/>
    <property type="evidence" value="ECO:0007669"/>
    <property type="project" value="InterPro"/>
</dbReference>
<reference evidence="10" key="1">
    <citation type="journal article" date="2019" name="Front. Physiol.">
        <title>Protective and Detoxifying Enzyme Activity and ABCG Subfamily Gene Expression in Sogatella furcifera Under Insecticide Stress.</title>
        <authorList>
            <person name="Zhou C."/>
            <person name="Yang H."/>
            <person name="Wang Z."/>
            <person name="Long G.Y."/>
            <person name="Jin D.C."/>
        </authorList>
    </citation>
    <scope>NUCLEOTIDE SEQUENCE</scope>
</reference>
<feature type="transmembrane region" description="Helical" evidence="8">
    <location>
        <begin position="704"/>
        <end position="723"/>
    </location>
</feature>
<evidence type="ECO:0000256" key="2">
    <source>
        <dbReference type="ARBA" id="ARBA00005814"/>
    </source>
</evidence>
<dbReference type="GO" id="GO:0005524">
    <property type="term" value="F:ATP binding"/>
    <property type="evidence" value="ECO:0007669"/>
    <property type="project" value="UniProtKB-KW"/>
</dbReference>
<evidence type="ECO:0000256" key="4">
    <source>
        <dbReference type="ARBA" id="ARBA00022692"/>
    </source>
</evidence>
<dbReference type="InterPro" id="IPR013525">
    <property type="entry name" value="ABC2_TM"/>
</dbReference>
<dbReference type="AlphaFoldDB" id="A0A481P075"/>
<dbReference type="SUPFAM" id="SSF52540">
    <property type="entry name" value="P-loop containing nucleoside triphosphate hydrolases"/>
    <property type="match status" value="1"/>
</dbReference>
<dbReference type="GO" id="GO:0140359">
    <property type="term" value="F:ABC-type transporter activity"/>
    <property type="evidence" value="ECO:0007669"/>
    <property type="project" value="InterPro"/>
</dbReference>
<keyword evidence="3" id="KW-0813">Transport</keyword>
<feature type="transmembrane region" description="Helical" evidence="8">
    <location>
        <begin position="785"/>
        <end position="803"/>
    </location>
</feature>
<keyword evidence="6 8" id="KW-0472">Membrane</keyword>
<comment type="similarity">
    <text evidence="2">Belongs to the ABC transporter superfamily. ABCG family. Eye pigment precursor importer (TC 3.A.1.204) subfamily.</text>
</comment>
<dbReference type="PANTHER" id="PTHR48041:SF89">
    <property type="entry name" value="FI03229P"/>
    <property type="match status" value="1"/>
</dbReference>
<feature type="domain" description="ABC transporter" evidence="9">
    <location>
        <begin position="341"/>
        <end position="582"/>
    </location>
</feature>
<gene>
    <name evidence="10" type="primary">ABCG5</name>
</gene>
<dbReference type="Pfam" id="PF01061">
    <property type="entry name" value="ABC2_membrane"/>
    <property type="match status" value="1"/>
</dbReference>
<evidence type="ECO:0000256" key="1">
    <source>
        <dbReference type="ARBA" id="ARBA00004141"/>
    </source>
</evidence>
<keyword evidence="10" id="KW-0547">Nucleotide-binding</keyword>
<evidence type="ECO:0000256" key="5">
    <source>
        <dbReference type="ARBA" id="ARBA00022989"/>
    </source>
</evidence>
<feature type="transmembrane region" description="Helical" evidence="8">
    <location>
        <begin position="815"/>
        <end position="836"/>
    </location>
</feature>
<dbReference type="InterPro" id="IPR043926">
    <property type="entry name" value="ABCG_dom"/>
</dbReference>
<dbReference type="Pfam" id="PF00005">
    <property type="entry name" value="ABC_tran"/>
    <property type="match status" value="1"/>
</dbReference>